<organism evidence="2">
    <name type="scientific">Tanacetum cinerariifolium</name>
    <name type="common">Dalmatian daisy</name>
    <name type="synonym">Chrysanthemum cinerariifolium</name>
    <dbReference type="NCBI Taxonomy" id="118510"/>
    <lineage>
        <taxon>Eukaryota</taxon>
        <taxon>Viridiplantae</taxon>
        <taxon>Streptophyta</taxon>
        <taxon>Embryophyta</taxon>
        <taxon>Tracheophyta</taxon>
        <taxon>Spermatophyta</taxon>
        <taxon>Magnoliopsida</taxon>
        <taxon>eudicotyledons</taxon>
        <taxon>Gunneridae</taxon>
        <taxon>Pentapetalae</taxon>
        <taxon>asterids</taxon>
        <taxon>campanulids</taxon>
        <taxon>Asterales</taxon>
        <taxon>Asteraceae</taxon>
        <taxon>Asteroideae</taxon>
        <taxon>Anthemideae</taxon>
        <taxon>Anthemidinae</taxon>
        <taxon>Tanacetum</taxon>
    </lineage>
</organism>
<feature type="compositionally biased region" description="Acidic residues" evidence="1">
    <location>
        <begin position="123"/>
        <end position="140"/>
    </location>
</feature>
<feature type="region of interest" description="Disordered" evidence="1">
    <location>
        <begin position="122"/>
        <end position="141"/>
    </location>
</feature>
<dbReference type="EMBL" id="BKCJ010594030">
    <property type="protein sequence ID" value="GFB28908.1"/>
    <property type="molecule type" value="Genomic_DNA"/>
</dbReference>
<reference evidence="2" key="1">
    <citation type="journal article" date="2019" name="Sci. Rep.">
        <title>Draft genome of Tanacetum cinerariifolium, the natural source of mosquito coil.</title>
        <authorList>
            <person name="Yamashiro T."/>
            <person name="Shiraishi A."/>
            <person name="Satake H."/>
            <person name="Nakayama K."/>
        </authorList>
    </citation>
    <scope>NUCLEOTIDE SEQUENCE</scope>
</reference>
<protein>
    <submittedName>
        <fullName evidence="2">Uncharacterized protein</fullName>
    </submittedName>
</protein>
<accession>A0A699LBU0</accession>
<feature type="non-terminal residue" evidence="2">
    <location>
        <position position="1"/>
    </location>
</feature>
<feature type="region of interest" description="Disordered" evidence="1">
    <location>
        <begin position="1"/>
        <end position="38"/>
    </location>
</feature>
<evidence type="ECO:0000256" key="1">
    <source>
        <dbReference type="SAM" id="MobiDB-lite"/>
    </source>
</evidence>
<comment type="caution">
    <text evidence="2">The sequence shown here is derived from an EMBL/GenBank/DDBJ whole genome shotgun (WGS) entry which is preliminary data.</text>
</comment>
<dbReference type="AlphaFoldDB" id="A0A699LBU0"/>
<evidence type="ECO:0000313" key="2">
    <source>
        <dbReference type="EMBL" id="GFB28908.1"/>
    </source>
</evidence>
<feature type="compositionally biased region" description="Basic and acidic residues" evidence="1">
    <location>
        <begin position="15"/>
        <end position="38"/>
    </location>
</feature>
<proteinExistence type="predicted"/>
<feature type="compositionally biased region" description="Polar residues" evidence="1">
    <location>
        <begin position="1"/>
        <end position="10"/>
    </location>
</feature>
<gene>
    <name evidence="2" type="ORF">Tci_700879</name>
</gene>
<name>A0A699LBU0_TANCI</name>
<sequence length="253" mass="28493">EYLENSSNAITPDLPTKEPDNSLSMGDEHLDTISKTESNDVIKSSVEDLVPIPSESEGISDDTCDLPFCDNSPPLDVLNDHFELFSNFNDDCTSCDDFFPINIFEEKSVTFSNHLFNSNDDFTSSDDESLSDEDVSEDNDIECKDSYDSNLDESTFLATPLSDSNEDEYFTPGEDVELLLHRDPSMSVASILEGFTDEPPLEENDNLFDLESKENNWKKILYDAAIDDLMSEDKVFNPGICVNFFFNICELTH</sequence>